<feature type="transmembrane region" description="Helical" evidence="6">
    <location>
        <begin position="70"/>
        <end position="89"/>
    </location>
</feature>
<dbReference type="PANTHER" id="PTHR30250:SF21">
    <property type="entry name" value="LIPID II FLIPPASE MURJ"/>
    <property type="match status" value="1"/>
</dbReference>
<gene>
    <name evidence="7" type="ORF">BUZ61_18505</name>
</gene>
<name>A0A2T4S2R1_9STAP</name>
<feature type="non-terminal residue" evidence="7">
    <location>
        <position position="144"/>
    </location>
</feature>
<dbReference type="OrthoDB" id="9775950at2"/>
<evidence type="ECO:0000313" key="7">
    <source>
        <dbReference type="EMBL" id="PTK39182.1"/>
    </source>
</evidence>
<dbReference type="Pfam" id="PF01943">
    <property type="entry name" value="Polysacc_synt"/>
    <property type="match status" value="1"/>
</dbReference>
<keyword evidence="3 6" id="KW-0812">Transmembrane</keyword>
<evidence type="ECO:0000256" key="1">
    <source>
        <dbReference type="ARBA" id="ARBA00004651"/>
    </source>
</evidence>
<comment type="caution">
    <text evidence="7">The sequence shown here is derived from an EMBL/GenBank/DDBJ whole genome shotgun (WGS) entry which is preliminary data.</text>
</comment>
<sequence>TWIIRIISTVVIFIPLLATWRGVFQGFKSMGPTAVSEVTEQVARIIFILGGSYVVLNVMGGSVLMANGVATFAAAIGAIVGIFTLWYYWRKRKPHIDKMVASDTTGLDVPYSKMYKEIISYSIPFVIVSLNFPLFNIVDQLTHN</sequence>
<protein>
    <submittedName>
        <fullName evidence="7">Polysaccharide biosynthesis protein</fullName>
    </submittedName>
</protein>
<evidence type="ECO:0000256" key="5">
    <source>
        <dbReference type="ARBA" id="ARBA00023136"/>
    </source>
</evidence>
<dbReference type="GO" id="GO:0005886">
    <property type="term" value="C:plasma membrane"/>
    <property type="evidence" value="ECO:0007669"/>
    <property type="project" value="UniProtKB-SubCell"/>
</dbReference>
<evidence type="ECO:0000256" key="2">
    <source>
        <dbReference type="ARBA" id="ARBA00022475"/>
    </source>
</evidence>
<dbReference type="AlphaFoldDB" id="A0A2T4S2R1"/>
<evidence type="ECO:0000313" key="8">
    <source>
        <dbReference type="Proteomes" id="UP000240400"/>
    </source>
</evidence>
<feature type="transmembrane region" description="Helical" evidence="6">
    <location>
        <begin position="6"/>
        <end position="24"/>
    </location>
</feature>
<dbReference type="EMBL" id="PZHR01001011">
    <property type="protein sequence ID" value="PTK39182.1"/>
    <property type="molecule type" value="Genomic_DNA"/>
</dbReference>
<feature type="non-terminal residue" evidence="7">
    <location>
        <position position="1"/>
    </location>
</feature>
<proteinExistence type="predicted"/>
<comment type="subcellular location">
    <subcellularLocation>
        <location evidence="1">Cell membrane</location>
        <topology evidence="1">Multi-pass membrane protein</topology>
    </subcellularLocation>
</comment>
<keyword evidence="2" id="KW-1003">Cell membrane</keyword>
<feature type="transmembrane region" description="Helical" evidence="6">
    <location>
        <begin position="118"/>
        <end position="138"/>
    </location>
</feature>
<keyword evidence="5 6" id="KW-0472">Membrane</keyword>
<accession>A0A2T4S2R1</accession>
<dbReference type="Proteomes" id="UP000240400">
    <property type="component" value="Unassembled WGS sequence"/>
</dbReference>
<evidence type="ECO:0000256" key="3">
    <source>
        <dbReference type="ARBA" id="ARBA00022692"/>
    </source>
</evidence>
<dbReference type="InterPro" id="IPR050833">
    <property type="entry name" value="Poly_Biosynth_Transport"/>
</dbReference>
<dbReference type="PANTHER" id="PTHR30250">
    <property type="entry name" value="PST FAMILY PREDICTED COLANIC ACID TRANSPORTER"/>
    <property type="match status" value="1"/>
</dbReference>
<dbReference type="RefSeq" id="WP_142402131.1">
    <property type="nucleotide sequence ID" value="NZ_PZHR01001011.1"/>
</dbReference>
<evidence type="ECO:0000256" key="6">
    <source>
        <dbReference type="SAM" id="Phobius"/>
    </source>
</evidence>
<evidence type="ECO:0000256" key="4">
    <source>
        <dbReference type="ARBA" id="ARBA00022989"/>
    </source>
</evidence>
<organism evidence="7 8">
    <name type="scientific">Staphylococcus nepalensis</name>
    <dbReference type="NCBI Taxonomy" id="214473"/>
    <lineage>
        <taxon>Bacteria</taxon>
        <taxon>Bacillati</taxon>
        <taxon>Bacillota</taxon>
        <taxon>Bacilli</taxon>
        <taxon>Bacillales</taxon>
        <taxon>Staphylococcaceae</taxon>
        <taxon>Staphylococcus</taxon>
    </lineage>
</organism>
<dbReference type="InterPro" id="IPR002797">
    <property type="entry name" value="Polysacc_synth"/>
</dbReference>
<keyword evidence="4 6" id="KW-1133">Transmembrane helix</keyword>
<reference evidence="7 8" key="1">
    <citation type="journal article" date="2016" name="Front. Microbiol.">
        <title>Comprehensive Phylogenetic Analysis of Bovine Non-aureus Staphylococci Species Based on Whole-Genome Sequencing.</title>
        <authorList>
            <person name="Naushad S."/>
            <person name="Barkema H.W."/>
            <person name="Luby C."/>
            <person name="Condas L.A."/>
            <person name="Nobrega D.B."/>
            <person name="Carson D.A."/>
            <person name="De Buck J."/>
        </authorList>
    </citation>
    <scope>NUCLEOTIDE SEQUENCE [LARGE SCALE GENOMIC DNA]</scope>
    <source>
        <strain evidence="7 8">SNUC 4337</strain>
    </source>
</reference>